<dbReference type="STRING" id="5353.A0A1Q3E2Y1"/>
<reference evidence="5 6" key="2">
    <citation type="submission" date="2017-02" db="EMBL/GenBank/DDBJ databases">
        <title>A genome survey and senescence transcriptome analysis in Lentinula edodes.</title>
        <authorList>
            <person name="Sakamoto Y."/>
            <person name="Nakade K."/>
            <person name="Sato S."/>
            <person name="Yoshida Y."/>
            <person name="Miyazaki K."/>
            <person name="Natsume S."/>
            <person name="Konno N."/>
        </authorList>
    </citation>
    <scope>NUCLEOTIDE SEQUENCE [LARGE SCALE GENOMIC DNA]</scope>
    <source>
        <strain evidence="5 6">NBRC 111202</strain>
    </source>
</reference>
<dbReference type="PANTHER" id="PTHR38045">
    <property type="entry name" value="CHROMOSOME 1, WHOLE GENOME SHOTGUN SEQUENCE"/>
    <property type="match status" value="1"/>
</dbReference>
<sequence length="1089" mass="119190">MSSVANLTDAQLRALSECITHGRIGQGISYASVVLFLYDYSLTVWNEAKYVWRPRRFTLSSITFVVARYAAMATAIIALLPNASVPAIDSTATVFRLIAIIASELILAVRTWAIWGRSRKILIMLISFSVAAIIPAATIVAESIVSNHVVPLVNEEFQDICSLTISNISEGFIGPYVVAMLYEFVTLTLSLIRIISWRKTIPARIRAPIIDTLWRDGVLYYSFMLILGFVNIGLVLQQGVPQVRTGGAELQAVLHSILSTRIVLHLAASTDPRDIAAPGCSVYQTGMQFTSEFATAYCRMAYHDANNQNFSSQNLNSPYAAGDPYYNQSSGFITPPNGEKPKGKGVSKWIKIGIPLAILVIVGVVVGAVVGTKKSKDSSSSSPAAQSAAAASSSSASVNSALEELATGKFAMATNSLYMVPLYPQVTDTAVFTTPTFASSAKASLTWPSDTFSAATPAATSVRPDRPRLIAPQYKWDVLADHIAADPYLSYWNETIFGNATDWYNDDPVAYFFDGGNGILDIARRFKQRAKAFSYAYRMTNDTKWADRLWVEIQNVAGNYTTSFGPDYDRWDSNHFLDTAEFSAGYGIAYDWLYDVWTDDQKAAMRFTLIEYGLSFGLQAYNNASSFIGWWKTNTTGNWNCVCNGGLTLGSLAILGDDDTGSASQLLALTVPNALENCAAGPTSDGTWSETQDYWYFGTTGYAEMTSALITATGSDYGMLNDAYTLTGYSHMYGQGLTQLFAVGDTGPNKFSSTANGLFFFASEFNEPTIALYQRDQADAADPWSMFWYDASVQGAFWDGLPLDRNFDNEIDQWVSMRSTWTDINGTYIGMKAGMNQGRQTHNDLDCGDFVLDAMGHRWAGELGDGNYNALDYFSNDTQSSARWYYYRKMTEGQNTILINKSNQNVLAKPTILGYDTTNDTQGSSTVYEVASGSTAYWYADITSAYFSDTSSAKRGVRFINNRTQMLVQDEITTTSPFQWRMHTNATVSVSSDGTKATLTIDGDEMIVSILSPSSGATFTTSAAVRFDTDPIPPEADQPNPGVTVLIIEMDAGTTNLQVLFSPQWKDGTSSVTPPSVDLANWSLTSHNT</sequence>
<name>A0A1Q3E2Y1_LENED</name>
<dbReference type="SUPFAM" id="SSF48230">
    <property type="entry name" value="Chondroitin AC/alginate lyase"/>
    <property type="match status" value="1"/>
</dbReference>
<dbReference type="InterPro" id="IPR045340">
    <property type="entry name" value="DUF6533"/>
</dbReference>
<dbReference type="PANTHER" id="PTHR38045:SF1">
    <property type="entry name" value="HEPARINASE II_III-LIKE PROTEIN"/>
    <property type="match status" value="1"/>
</dbReference>
<reference evidence="5 6" key="1">
    <citation type="submission" date="2016-08" db="EMBL/GenBank/DDBJ databases">
        <authorList>
            <consortium name="Lentinula edodes genome sequencing consortium"/>
            <person name="Sakamoto Y."/>
            <person name="Nakade K."/>
            <person name="Sato S."/>
            <person name="Yoshida Y."/>
            <person name="Miyazaki K."/>
            <person name="Natsume S."/>
            <person name="Konno N."/>
        </authorList>
    </citation>
    <scope>NUCLEOTIDE SEQUENCE [LARGE SCALE GENOMIC DNA]</scope>
    <source>
        <strain evidence="5 6">NBRC 111202</strain>
    </source>
</reference>
<evidence type="ECO:0000313" key="6">
    <source>
        <dbReference type="Proteomes" id="UP000188533"/>
    </source>
</evidence>
<evidence type="ECO:0000256" key="1">
    <source>
        <dbReference type="ARBA" id="ARBA00004196"/>
    </source>
</evidence>
<gene>
    <name evidence="5" type="ORF">LENED_003195</name>
</gene>
<dbReference type="AlphaFoldDB" id="A0A1Q3E2Y1"/>
<keyword evidence="6" id="KW-1185">Reference proteome</keyword>
<dbReference type="Pfam" id="PF20151">
    <property type="entry name" value="DUF6533"/>
    <property type="match status" value="1"/>
</dbReference>
<dbReference type="Pfam" id="PF07940">
    <property type="entry name" value="Hepar_II_III_C"/>
    <property type="match status" value="1"/>
</dbReference>
<comment type="caution">
    <text evidence="5">The sequence shown here is derived from an EMBL/GenBank/DDBJ whole genome shotgun (WGS) entry which is preliminary data.</text>
</comment>
<dbReference type="EMBL" id="BDGU01000067">
    <property type="protein sequence ID" value="GAW01593.1"/>
    <property type="molecule type" value="Genomic_DNA"/>
</dbReference>
<feature type="domain" description="DUF6533" evidence="4">
    <location>
        <begin position="31"/>
        <end position="72"/>
    </location>
</feature>
<dbReference type="GO" id="GO:0016829">
    <property type="term" value="F:lyase activity"/>
    <property type="evidence" value="ECO:0007669"/>
    <property type="project" value="InterPro"/>
</dbReference>
<feature type="transmembrane region" description="Helical" evidence="2">
    <location>
        <begin position="121"/>
        <end position="141"/>
    </location>
</feature>
<feature type="transmembrane region" description="Helical" evidence="2">
    <location>
        <begin position="173"/>
        <end position="196"/>
    </location>
</feature>
<dbReference type="InterPro" id="IPR008929">
    <property type="entry name" value="Chondroitin_lyas"/>
</dbReference>
<organism evidence="5 6">
    <name type="scientific">Lentinula edodes</name>
    <name type="common">Shiitake mushroom</name>
    <name type="synonym">Lentinus edodes</name>
    <dbReference type="NCBI Taxonomy" id="5353"/>
    <lineage>
        <taxon>Eukaryota</taxon>
        <taxon>Fungi</taxon>
        <taxon>Dikarya</taxon>
        <taxon>Basidiomycota</taxon>
        <taxon>Agaricomycotina</taxon>
        <taxon>Agaricomycetes</taxon>
        <taxon>Agaricomycetidae</taxon>
        <taxon>Agaricales</taxon>
        <taxon>Marasmiineae</taxon>
        <taxon>Omphalotaceae</taxon>
        <taxon>Lentinula</taxon>
    </lineage>
</organism>
<dbReference type="InterPro" id="IPR012480">
    <property type="entry name" value="Hepar_II_III_C"/>
</dbReference>
<feature type="transmembrane region" description="Helical" evidence="2">
    <location>
        <begin position="57"/>
        <end position="80"/>
    </location>
</feature>
<dbReference type="Gene3D" id="2.70.98.70">
    <property type="match status" value="1"/>
</dbReference>
<accession>A0A1Q3E2Y1</accession>
<keyword evidence="2" id="KW-1133">Transmembrane helix</keyword>
<keyword evidence="2" id="KW-0472">Membrane</keyword>
<feature type="domain" description="Heparinase II/III-like C-terminal" evidence="3">
    <location>
        <begin position="838"/>
        <end position="1023"/>
    </location>
</feature>
<evidence type="ECO:0000259" key="4">
    <source>
        <dbReference type="Pfam" id="PF20151"/>
    </source>
</evidence>
<comment type="subcellular location">
    <subcellularLocation>
        <location evidence="1">Cell envelope</location>
    </subcellularLocation>
</comment>
<dbReference type="Proteomes" id="UP000188533">
    <property type="component" value="Unassembled WGS sequence"/>
</dbReference>
<evidence type="ECO:0000313" key="5">
    <source>
        <dbReference type="EMBL" id="GAW01593.1"/>
    </source>
</evidence>
<protein>
    <submittedName>
        <fullName evidence="5">Heparinase ii iii family protein</fullName>
    </submittedName>
</protein>
<feature type="transmembrane region" description="Helical" evidence="2">
    <location>
        <begin position="92"/>
        <end position="109"/>
    </location>
</feature>
<feature type="transmembrane region" description="Helical" evidence="2">
    <location>
        <begin position="217"/>
        <end position="236"/>
    </location>
</feature>
<dbReference type="Gene3D" id="1.50.10.100">
    <property type="entry name" value="Chondroitin AC/alginate lyase"/>
    <property type="match status" value="1"/>
</dbReference>
<keyword evidence="2" id="KW-0812">Transmembrane</keyword>
<evidence type="ECO:0000256" key="2">
    <source>
        <dbReference type="SAM" id="Phobius"/>
    </source>
</evidence>
<evidence type="ECO:0000259" key="3">
    <source>
        <dbReference type="Pfam" id="PF07940"/>
    </source>
</evidence>
<proteinExistence type="predicted"/>